<dbReference type="GO" id="GO:0005524">
    <property type="term" value="F:ATP binding"/>
    <property type="evidence" value="ECO:0007669"/>
    <property type="project" value="UniProtKB-UniRule"/>
</dbReference>
<name>D0LIX4_HALO1</name>
<dbReference type="EMBL" id="CP001804">
    <property type="protein sequence ID" value="ACY13003.1"/>
    <property type="molecule type" value="Genomic_DNA"/>
</dbReference>
<keyword evidence="12" id="KW-1185">Reference proteome</keyword>
<evidence type="ECO:0000256" key="9">
    <source>
        <dbReference type="SAM" id="Phobius"/>
    </source>
</evidence>
<feature type="compositionally biased region" description="Basic and acidic residues" evidence="8">
    <location>
        <begin position="585"/>
        <end position="620"/>
    </location>
</feature>
<dbReference type="Proteomes" id="UP000001880">
    <property type="component" value="Chromosome"/>
</dbReference>
<keyword evidence="4 7" id="KW-0547">Nucleotide-binding</keyword>
<feature type="binding site" evidence="7">
    <location>
        <position position="106"/>
    </location>
    <ligand>
        <name>ATP</name>
        <dbReference type="ChEBI" id="CHEBI:30616"/>
    </ligand>
</feature>
<keyword evidence="9" id="KW-0472">Membrane</keyword>
<feature type="region of interest" description="Disordered" evidence="8">
    <location>
        <begin position="585"/>
        <end position="632"/>
    </location>
</feature>
<gene>
    <name evidence="11" type="ordered locus">Hoch_0362</name>
</gene>
<dbReference type="PANTHER" id="PTHR43289">
    <property type="entry name" value="MITOGEN-ACTIVATED PROTEIN KINASE KINASE KINASE 20-RELATED"/>
    <property type="match status" value="1"/>
</dbReference>
<dbReference type="Pfam" id="PF00069">
    <property type="entry name" value="Pkinase"/>
    <property type="match status" value="1"/>
</dbReference>
<proteinExistence type="predicted"/>
<dbReference type="Gene3D" id="3.30.200.20">
    <property type="entry name" value="Phosphorylase Kinase, domain 1"/>
    <property type="match status" value="1"/>
</dbReference>
<sequence>MTSDVPRKGPGAGDSGSSTALGPSARVATGSPGSTGSPGASDAAASSGPPHTIDPDMAGGPQNVDAVAIGQVVDGRYRIVAKLGEGGMGEVYAAQHEHIEKKVALKLLRHEVLTHPEAVSRFRQEARSASSIGHENIIAIEDFGQLDDGRIYLCMELLEGSSLNDILEAQQPPERLLNILIQTCHGLAAAHRKGIVHRDMKPENVFVTIAPDGAEIPKILDFGIAKVSGDDRDNNLTRTGTIFGTPYYMSPEQALGQRVDQRADIYAMGVIMYECFTGSIPFGGDSFMAILTKHITAEPMMPSQRAMERGRTMPAGIEAIILRALKKDPDERYSSMDELVNELIAIHRNVVGPGMSSYMEAHVADPSAAFPALGAGSGAGARYTPMPSPEHGMTPAPYAGNASAGVPQAAAPAPTPFPPAVVPGANHESASSSMPVMAGSSMSEPRSGGKGGLIAVVVIALVVLAGGAGFFLFANGRKVAGGGSEQADAGTGGAVAVVADAGTTPVVEPPDPPAAIDAGAALVDPPDTPPVATPVIVLLAAEPSATVFDADGIFIGKTPLNVRITPGKDSAFVLKRRGYHDAEVSLDGSESKRVVELDRKRREPKNPKDPKDPEDPKDPDEGNGSKFDFGLE</sequence>
<dbReference type="InterPro" id="IPR008271">
    <property type="entry name" value="Ser/Thr_kinase_AS"/>
</dbReference>
<feature type="compositionally biased region" description="Low complexity" evidence="8">
    <location>
        <begin position="28"/>
        <end position="50"/>
    </location>
</feature>
<dbReference type="HOGENOM" id="CLU_000288_63_44_7"/>
<dbReference type="AlphaFoldDB" id="D0LIX4"/>
<keyword evidence="5 11" id="KW-0418">Kinase</keyword>
<keyword evidence="9" id="KW-1133">Transmembrane helix</keyword>
<evidence type="ECO:0000256" key="7">
    <source>
        <dbReference type="PROSITE-ProRule" id="PRU10141"/>
    </source>
</evidence>
<feature type="region of interest" description="Disordered" evidence="8">
    <location>
        <begin position="1"/>
        <end position="62"/>
    </location>
</feature>
<evidence type="ECO:0000256" key="1">
    <source>
        <dbReference type="ARBA" id="ARBA00012513"/>
    </source>
</evidence>
<feature type="transmembrane region" description="Helical" evidence="9">
    <location>
        <begin position="452"/>
        <end position="474"/>
    </location>
</feature>
<dbReference type="eggNOG" id="COG0515">
    <property type="taxonomic scope" value="Bacteria"/>
</dbReference>
<dbReference type="RefSeq" id="WP_012825630.1">
    <property type="nucleotide sequence ID" value="NC_013440.1"/>
</dbReference>
<keyword evidence="6 7" id="KW-0067">ATP-binding</keyword>
<dbReference type="PROSITE" id="PS00107">
    <property type="entry name" value="PROTEIN_KINASE_ATP"/>
    <property type="match status" value="1"/>
</dbReference>
<evidence type="ECO:0000259" key="10">
    <source>
        <dbReference type="PROSITE" id="PS50011"/>
    </source>
</evidence>
<dbReference type="STRING" id="502025.Hoch_0362"/>
<dbReference type="SMART" id="SM00220">
    <property type="entry name" value="S_TKc"/>
    <property type="match status" value="1"/>
</dbReference>
<dbReference type="GO" id="GO:0004674">
    <property type="term" value="F:protein serine/threonine kinase activity"/>
    <property type="evidence" value="ECO:0007669"/>
    <property type="project" value="UniProtKB-KW"/>
</dbReference>
<evidence type="ECO:0000256" key="6">
    <source>
        <dbReference type="ARBA" id="ARBA00022840"/>
    </source>
</evidence>
<reference evidence="11 12" key="1">
    <citation type="journal article" date="2010" name="Stand. Genomic Sci.">
        <title>Complete genome sequence of Haliangium ochraceum type strain (SMP-2).</title>
        <authorList>
            <consortium name="US DOE Joint Genome Institute (JGI-PGF)"/>
            <person name="Ivanova N."/>
            <person name="Daum C."/>
            <person name="Lang E."/>
            <person name="Abt B."/>
            <person name="Kopitz M."/>
            <person name="Saunders E."/>
            <person name="Lapidus A."/>
            <person name="Lucas S."/>
            <person name="Glavina Del Rio T."/>
            <person name="Nolan M."/>
            <person name="Tice H."/>
            <person name="Copeland A."/>
            <person name="Cheng J.F."/>
            <person name="Chen F."/>
            <person name="Bruce D."/>
            <person name="Goodwin L."/>
            <person name="Pitluck S."/>
            <person name="Mavromatis K."/>
            <person name="Pati A."/>
            <person name="Mikhailova N."/>
            <person name="Chen A."/>
            <person name="Palaniappan K."/>
            <person name="Land M."/>
            <person name="Hauser L."/>
            <person name="Chang Y.J."/>
            <person name="Jeffries C.D."/>
            <person name="Detter J.C."/>
            <person name="Brettin T."/>
            <person name="Rohde M."/>
            <person name="Goker M."/>
            <person name="Bristow J."/>
            <person name="Markowitz V."/>
            <person name="Eisen J.A."/>
            <person name="Hugenholtz P."/>
            <person name="Kyrpides N.C."/>
            <person name="Klenk H.P."/>
        </authorList>
    </citation>
    <scope>NUCLEOTIDE SEQUENCE [LARGE SCALE GENOMIC DNA]</scope>
    <source>
        <strain evidence="12">DSM 14365 / CIP 107738 / JCM 11303 / AJ 13395 / SMP-2</strain>
    </source>
</reference>
<dbReference type="EC" id="2.7.11.1" evidence="1"/>
<keyword evidence="9" id="KW-0812">Transmembrane</keyword>
<keyword evidence="3" id="KW-0808">Transferase</keyword>
<protein>
    <recommendedName>
        <fullName evidence="1">non-specific serine/threonine protein kinase</fullName>
        <ecNumber evidence="1">2.7.11.1</ecNumber>
    </recommendedName>
</protein>
<dbReference type="InterPro" id="IPR017441">
    <property type="entry name" value="Protein_kinase_ATP_BS"/>
</dbReference>
<feature type="domain" description="Protein kinase" evidence="10">
    <location>
        <begin position="77"/>
        <end position="344"/>
    </location>
</feature>
<accession>D0LIX4</accession>
<dbReference type="FunFam" id="1.10.510.10:FF:000021">
    <property type="entry name" value="Serine/threonine protein kinase"/>
    <property type="match status" value="1"/>
</dbReference>
<evidence type="ECO:0000256" key="4">
    <source>
        <dbReference type="ARBA" id="ARBA00022741"/>
    </source>
</evidence>
<evidence type="ECO:0000256" key="5">
    <source>
        <dbReference type="ARBA" id="ARBA00022777"/>
    </source>
</evidence>
<dbReference type="PROSITE" id="PS00108">
    <property type="entry name" value="PROTEIN_KINASE_ST"/>
    <property type="match status" value="1"/>
</dbReference>
<dbReference type="InterPro" id="IPR000719">
    <property type="entry name" value="Prot_kinase_dom"/>
</dbReference>
<dbReference type="PROSITE" id="PS50011">
    <property type="entry name" value="PROTEIN_KINASE_DOM"/>
    <property type="match status" value="1"/>
</dbReference>
<keyword evidence="2 11" id="KW-0723">Serine/threonine-protein kinase</keyword>
<evidence type="ECO:0000256" key="3">
    <source>
        <dbReference type="ARBA" id="ARBA00022679"/>
    </source>
</evidence>
<evidence type="ECO:0000313" key="11">
    <source>
        <dbReference type="EMBL" id="ACY13003.1"/>
    </source>
</evidence>
<dbReference type="KEGG" id="hoh:Hoch_0362"/>
<dbReference type="CDD" id="cd14014">
    <property type="entry name" value="STKc_PknB_like"/>
    <property type="match status" value="1"/>
</dbReference>
<dbReference type="Gene3D" id="1.10.510.10">
    <property type="entry name" value="Transferase(Phosphotransferase) domain 1"/>
    <property type="match status" value="1"/>
</dbReference>
<dbReference type="SUPFAM" id="SSF56112">
    <property type="entry name" value="Protein kinase-like (PK-like)"/>
    <property type="match status" value="1"/>
</dbReference>
<dbReference type="InterPro" id="IPR011009">
    <property type="entry name" value="Kinase-like_dom_sf"/>
</dbReference>
<evidence type="ECO:0000256" key="8">
    <source>
        <dbReference type="SAM" id="MobiDB-lite"/>
    </source>
</evidence>
<dbReference type="PANTHER" id="PTHR43289:SF6">
    <property type="entry name" value="SERINE_THREONINE-PROTEIN KINASE NEKL-3"/>
    <property type="match status" value="1"/>
</dbReference>
<evidence type="ECO:0000313" key="12">
    <source>
        <dbReference type="Proteomes" id="UP000001880"/>
    </source>
</evidence>
<organism evidence="11 12">
    <name type="scientific">Haliangium ochraceum (strain DSM 14365 / JCM 11303 / SMP-2)</name>
    <dbReference type="NCBI Taxonomy" id="502025"/>
    <lineage>
        <taxon>Bacteria</taxon>
        <taxon>Pseudomonadati</taxon>
        <taxon>Myxococcota</taxon>
        <taxon>Polyangia</taxon>
        <taxon>Haliangiales</taxon>
        <taxon>Kofleriaceae</taxon>
        <taxon>Haliangium</taxon>
    </lineage>
</organism>
<evidence type="ECO:0000256" key="2">
    <source>
        <dbReference type="ARBA" id="ARBA00022527"/>
    </source>
</evidence>